<reference evidence="1" key="1">
    <citation type="submission" date="2021-01" db="EMBL/GenBank/DDBJ databases">
        <title>Whole genome shotgun sequence of Actinoplanes siamensis NBRC 109076.</title>
        <authorList>
            <person name="Komaki H."/>
            <person name="Tamura T."/>
        </authorList>
    </citation>
    <scope>NUCLEOTIDE SEQUENCE</scope>
    <source>
        <strain evidence="1">NBRC 109076</strain>
    </source>
</reference>
<evidence type="ECO:0000313" key="2">
    <source>
        <dbReference type="Proteomes" id="UP000629619"/>
    </source>
</evidence>
<dbReference type="EMBL" id="BOMW01000071">
    <property type="protein sequence ID" value="GIF08951.1"/>
    <property type="molecule type" value="Genomic_DNA"/>
</dbReference>
<accession>A0A919ND58</accession>
<keyword evidence="2" id="KW-1185">Reference proteome</keyword>
<organism evidence="1 2">
    <name type="scientific">Actinoplanes siamensis</name>
    <dbReference type="NCBI Taxonomy" id="1223317"/>
    <lineage>
        <taxon>Bacteria</taxon>
        <taxon>Bacillati</taxon>
        <taxon>Actinomycetota</taxon>
        <taxon>Actinomycetes</taxon>
        <taxon>Micromonosporales</taxon>
        <taxon>Micromonosporaceae</taxon>
        <taxon>Actinoplanes</taxon>
    </lineage>
</organism>
<comment type="caution">
    <text evidence="1">The sequence shown here is derived from an EMBL/GenBank/DDBJ whole genome shotgun (WGS) entry which is preliminary data.</text>
</comment>
<protein>
    <submittedName>
        <fullName evidence="1">Uncharacterized protein</fullName>
    </submittedName>
</protein>
<sequence length="156" mass="16736">MFDDELVEILELLQPGVTKPHVDHAARASWLAAVHEAMRSVGGAVVTAAEEPAVGRNYYRVGVEARDGVAGVILFNAAAVLAAAAEATDPQEIALVFAAVPGSGVFSERGFQVASPAQLNEPLSEHHLHALTADERRDVAYHRPSRLGDLLFNWFD</sequence>
<dbReference type="Proteomes" id="UP000629619">
    <property type="component" value="Unassembled WGS sequence"/>
</dbReference>
<proteinExistence type="predicted"/>
<dbReference type="RefSeq" id="WP_203684327.1">
    <property type="nucleotide sequence ID" value="NZ_BOMW01000071.1"/>
</dbReference>
<dbReference type="AlphaFoldDB" id="A0A919ND58"/>
<name>A0A919ND58_9ACTN</name>
<evidence type="ECO:0000313" key="1">
    <source>
        <dbReference type="EMBL" id="GIF08951.1"/>
    </source>
</evidence>
<gene>
    <name evidence="1" type="ORF">Asi03nite_64890</name>
</gene>